<accession>A0A6P7XC53</accession>
<protein>
    <recommendedName>
        <fullName evidence="7">Ciliary microtubule inner protein 2B</fullName>
    </recommendedName>
</protein>
<dbReference type="OrthoDB" id="2019884at2759"/>
<evidence type="ECO:0000256" key="2">
    <source>
        <dbReference type="ARBA" id="ARBA00022490"/>
    </source>
</evidence>
<evidence type="ECO:0000256" key="1">
    <source>
        <dbReference type="ARBA" id="ARBA00004430"/>
    </source>
</evidence>
<feature type="domain" description="Ciliary microtubule inner protein 2A-C-like" evidence="8">
    <location>
        <begin position="203"/>
        <end position="238"/>
    </location>
</feature>
<proteinExistence type="inferred from homology"/>
<name>A0A6P7XC53_9AMPH</name>
<evidence type="ECO:0000256" key="7">
    <source>
        <dbReference type="ARBA" id="ARBA00041163"/>
    </source>
</evidence>
<evidence type="ECO:0000259" key="8">
    <source>
        <dbReference type="Pfam" id="PF10629"/>
    </source>
</evidence>
<feature type="domain" description="Ciliary microtubule inner protein 2A-C-like" evidence="8">
    <location>
        <begin position="270"/>
        <end position="298"/>
    </location>
</feature>
<dbReference type="PANTHER" id="PTHR22146">
    <property type="entry name" value="CAT EYE SYNDROME CRITICAL REGION PROTEIN 6"/>
    <property type="match status" value="1"/>
</dbReference>
<evidence type="ECO:0000313" key="9">
    <source>
        <dbReference type="Proteomes" id="UP000515156"/>
    </source>
</evidence>
<dbReference type="InParanoid" id="A0A6P7XC53"/>
<dbReference type="GO" id="GO:0015630">
    <property type="term" value="C:microtubule cytoskeleton"/>
    <property type="evidence" value="ECO:0007669"/>
    <property type="project" value="UniProtKB-ARBA"/>
</dbReference>
<dbReference type="GO" id="GO:0005930">
    <property type="term" value="C:axoneme"/>
    <property type="evidence" value="ECO:0007669"/>
    <property type="project" value="UniProtKB-SubCell"/>
</dbReference>
<evidence type="ECO:0000256" key="5">
    <source>
        <dbReference type="ARBA" id="ARBA00035003"/>
    </source>
</evidence>
<dbReference type="AlphaFoldDB" id="A0A6P7XC53"/>
<organism evidence="9 10">
    <name type="scientific">Microcaecilia unicolor</name>
    <dbReference type="NCBI Taxonomy" id="1415580"/>
    <lineage>
        <taxon>Eukaryota</taxon>
        <taxon>Metazoa</taxon>
        <taxon>Chordata</taxon>
        <taxon>Craniata</taxon>
        <taxon>Vertebrata</taxon>
        <taxon>Euteleostomi</taxon>
        <taxon>Amphibia</taxon>
        <taxon>Gymnophiona</taxon>
        <taxon>Siphonopidae</taxon>
        <taxon>Microcaecilia</taxon>
    </lineage>
</organism>
<dbReference type="KEGG" id="muo:115461821"/>
<evidence type="ECO:0000256" key="4">
    <source>
        <dbReference type="ARBA" id="ARBA00023273"/>
    </source>
</evidence>
<reference evidence="10" key="1">
    <citation type="submission" date="2025-08" db="UniProtKB">
        <authorList>
            <consortium name="RefSeq"/>
        </authorList>
    </citation>
    <scope>IDENTIFICATION</scope>
</reference>
<dbReference type="Pfam" id="PF10629">
    <property type="entry name" value="CMI2B-like"/>
    <property type="match status" value="4"/>
</dbReference>
<comment type="subcellular location">
    <subcellularLocation>
        <location evidence="1">Cytoplasm</location>
        <location evidence="1">Cytoskeleton</location>
        <location evidence="1">Cilium axoneme</location>
    </subcellularLocation>
</comment>
<evidence type="ECO:0000313" key="10">
    <source>
        <dbReference type="RefSeq" id="XP_030047734.1"/>
    </source>
</evidence>
<keyword evidence="9" id="KW-1185">Reference proteome</keyword>
<sequence>MTAQFASKFNPASPLLTPEPHYIPGYGGFCPQYKYHLGRSYGKLTSKLLSDPKIPHSQQLVLQSLRYPVTEEEKKAEPPGALLKDQRHHWREELFAGSMIPGYTGFIPRTQHHFAKTYAQVSQDALNDFMNQQHKVTSREEELAFLRTLQAGTTEQSKEEEKKLPNAKYRIQLPPVTKEVASPNAFYEDISPYSMEDNNPHKYFMPGFTGYIPRARFLFGAGYSVTTNRALVEFGQKIWKRNKASGRAQETGKGDHSLPDVCRIYPNDLGLLPQYTGYVPGYKFQYGKTYGQLTRNVLGLNAAQKEVAASM</sequence>
<feature type="domain" description="Ciliary microtubule inner protein 2A-C-like" evidence="8">
    <location>
        <begin position="99"/>
        <end position="137"/>
    </location>
</feature>
<dbReference type="GeneID" id="115461821"/>
<keyword evidence="2" id="KW-0963">Cytoplasm</keyword>
<comment type="function">
    <text evidence="5">Microtubule inner protein (MIP) part of the dynein-decorated doublet microtubules (DMTs) in cilia axoneme, which is required for motile cilia beating.</text>
</comment>
<comment type="similarity">
    <text evidence="6">Belongs to the CIMIP2 family.</text>
</comment>
<dbReference type="FunCoup" id="A0A6P7XC53">
    <property type="interactions" value="18"/>
</dbReference>
<dbReference type="Proteomes" id="UP000515156">
    <property type="component" value="Chromosome 2"/>
</dbReference>
<gene>
    <name evidence="10" type="primary">FAM166B</name>
</gene>
<dbReference type="CTD" id="730112"/>
<feature type="domain" description="Ciliary microtubule inner protein 2A-C-like" evidence="8">
    <location>
        <begin position="19"/>
        <end position="68"/>
    </location>
</feature>
<evidence type="ECO:0000256" key="6">
    <source>
        <dbReference type="ARBA" id="ARBA00035661"/>
    </source>
</evidence>
<evidence type="ECO:0000256" key="3">
    <source>
        <dbReference type="ARBA" id="ARBA00023212"/>
    </source>
</evidence>
<dbReference type="RefSeq" id="XP_030047734.1">
    <property type="nucleotide sequence ID" value="XM_030191874.1"/>
</dbReference>
<keyword evidence="4" id="KW-0966">Cell projection</keyword>
<dbReference type="InterPro" id="IPR018902">
    <property type="entry name" value="CMI2A-C-like_dom"/>
</dbReference>
<dbReference type="PANTHER" id="PTHR22146:SF8">
    <property type="entry name" value="PROTEIN FAM166B"/>
    <property type="match status" value="1"/>
</dbReference>
<keyword evidence="3" id="KW-0206">Cytoskeleton</keyword>